<proteinExistence type="predicted"/>
<protein>
    <recommendedName>
        <fullName evidence="4">VWFA domain-containing protein</fullName>
    </recommendedName>
</protein>
<keyword evidence="1" id="KW-1133">Transmembrane helix</keyword>
<feature type="transmembrane region" description="Helical" evidence="1">
    <location>
        <begin position="51"/>
        <end position="70"/>
    </location>
</feature>
<dbReference type="PANTHER" id="PTHR37947">
    <property type="entry name" value="BLL2462 PROTEIN"/>
    <property type="match status" value="1"/>
</dbReference>
<dbReference type="SUPFAM" id="SSF53300">
    <property type="entry name" value="vWA-like"/>
    <property type="match status" value="1"/>
</dbReference>
<dbReference type="Gene3D" id="3.40.50.880">
    <property type="match status" value="1"/>
</dbReference>
<name>A0A1C3EDQ2_9PLAN</name>
<dbReference type="InterPro" id="IPR036465">
    <property type="entry name" value="vWFA_dom_sf"/>
</dbReference>
<reference evidence="2 3" key="1">
    <citation type="submission" date="2016-05" db="EMBL/GenBank/DDBJ databases">
        <title>Genomic and physiological characterization of Planctopirus sp. isolated from fresh water lake.</title>
        <authorList>
            <person name="Subhash Y."/>
            <person name="Ramana C."/>
        </authorList>
    </citation>
    <scope>NUCLEOTIDE SEQUENCE [LARGE SCALE GENOMIC DNA]</scope>
    <source>
        <strain evidence="2 3">JC280</strain>
    </source>
</reference>
<organism evidence="2 3">
    <name type="scientific">Planctopirus hydrillae</name>
    <dbReference type="NCBI Taxonomy" id="1841610"/>
    <lineage>
        <taxon>Bacteria</taxon>
        <taxon>Pseudomonadati</taxon>
        <taxon>Planctomycetota</taxon>
        <taxon>Planctomycetia</taxon>
        <taxon>Planctomycetales</taxon>
        <taxon>Planctomycetaceae</taxon>
        <taxon>Planctopirus</taxon>
    </lineage>
</organism>
<dbReference type="CDD" id="cd00198">
    <property type="entry name" value="vWFA"/>
    <property type="match status" value="1"/>
</dbReference>
<comment type="caution">
    <text evidence="2">The sequence shown here is derived from an EMBL/GenBank/DDBJ whole genome shotgun (WGS) entry which is preliminary data.</text>
</comment>
<dbReference type="RefSeq" id="WP_068847813.1">
    <property type="nucleotide sequence ID" value="NZ_LYDR01000089.1"/>
</dbReference>
<evidence type="ECO:0000313" key="2">
    <source>
        <dbReference type="EMBL" id="ODA31334.1"/>
    </source>
</evidence>
<dbReference type="AlphaFoldDB" id="A0A1C3EDQ2"/>
<accession>A0A1C3EDQ2</accession>
<dbReference type="Proteomes" id="UP000094828">
    <property type="component" value="Unassembled WGS sequence"/>
</dbReference>
<dbReference type="EMBL" id="LYDR01000089">
    <property type="protein sequence ID" value="ODA31334.1"/>
    <property type="molecule type" value="Genomic_DNA"/>
</dbReference>
<dbReference type="Gene3D" id="3.40.50.410">
    <property type="entry name" value="von Willebrand factor, type A domain"/>
    <property type="match status" value="1"/>
</dbReference>
<evidence type="ECO:0000313" key="3">
    <source>
        <dbReference type="Proteomes" id="UP000094828"/>
    </source>
</evidence>
<dbReference type="SUPFAM" id="SSF52317">
    <property type="entry name" value="Class I glutamine amidotransferase-like"/>
    <property type="match status" value="1"/>
</dbReference>
<dbReference type="STRING" id="1841610.A6X21_05200"/>
<sequence length="796" mass="89294">MVLPDWLKELGIWYFLGESPAAQPVKASQAEMSLVYQDPFSWIFGSSQTTLFGWLALMVVGGGFCLRFWSRLAPLTTAKKSFLVGLRVVSLLLIVGLLCLPAVEIREVGLPLLPVLIDTSGSMSIADVPVNEKISAGRAEIEKISRLAAIREALTRDDSQWLKRLQKRFDLRLYQFSHEATPIEWPRSHSQGFTIEAKGLTSRIGPSMQQVMDELRGSPLAGVVVLTDGVPNPSAAEALSTVGSLLASRSIPVFPVAVGSDREVADLELVELNSDDVAFQNDPLIVAAQIKGSGILPQTVKVTLKDGASGKVLETRDLFLNGGKKLETVEFSWIPESPGEFSLVAEVAPLADEPDQENNRQTRQVKVRGDKLRVLLVESTPRYEFRFLKQFLEREPSVELQTLLQEADLEYAKEDRTAIRNFPIRREDFAALDVLILGDIEPRLLSPSSLELIDDFVRNQGGGLIVIAGELNNPFQWNGSILEKLLPFRVSDAQLPERADTPFQPLLTLEATRGSRLFRFAQSPAENQSIWNELAPWFWSLQINALKPGASVLVERQDRGQRTASPLIILQRVGVGKVLFLATDETWRWRFRQGDHLFGKFWIQAIRFMSRRQNDDEDPVRFVADRSTYEIGQKVHLTLEVRDERALPQGTEKLIAQVESAEGQRETIELRRTGQSAAVFEADWTPVREGTYRLQMVDDKLLARLPLLSILVTAPQKELLATAANTGDLKLAAEATRGQYLPIDRIEELPELLPRSQLLPVATIESVRIWNRWELLILLGSVICLEWGLRRRWQTL</sequence>
<dbReference type="InterPro" id="IPR029062">
    <property type="entry name" value="Class_I_gatase-like"/>
</dbReference>
<evidence type="ECO:0008006" key="4">
    <source>
        <dbReference type="Google" id="ProtNLM"/>
    </source>
</evidence>
<dbReference type="OrthoDB" id="252901at2"/>
<feature type="transmembrane region" description="Helical" evidence="1">
    <location>
        <begin position="82"/>
        <end position="103"/>
    </location>
</feature>
<dbReference type="PANTHER" id="PTHR37947:SF1">
    <property type="entry name" value="BLL2462 PROTEIN"/>
    <property type="match status" value="1"/>
</dbReference>
<evidence type="ECO:0000256" key="1">
    <source>
        <dbReference type="SAM" id="Phobius"/>
    </source>
</evidence>
<keyword evidence="1" id="KW-0812">Transmembrane</keyword>
<gene>
    <name evidence="2" type="ORF">A6X21_05200</name>
</gene>
<keyword evidence="3" id="KW-1185">Reference proteome</keyword>
<keyword evidence="1" id="KW-0472">Membrane</keyword>